<dbReference type="EMBL" id="AZSP01000019">
    <property type="protein sequence ID" value="PVE13669.1"/>
    <property type="molecule type" value="Genomic_DNA"/>
</dbReference>
<sequence>MVIEAASDYWKPFYYVLSEGCWRTTLSGSGKIFVAVDHLGRTVGRSA</sequence>
<keyword evidence="2" id="KW-1185">Reference proteome</keyword>
<dbReference type="AlphaFoldDB" id="A0A2T7TET3"/>
<evidence type="ECO:0000313" key="1">
    <source>
        <dbReference type="EMBL" id="PVE13669.1"/>
    </source>
</evidence>
<evidence type="ECO:0000313" key="2">
    <source>
        <dbReference type="Proteomes" id="UP000245992"/>
    </source>
</evidence>
<comment type="caution">
    <text evidence="1">The sequence shown here is derived from an EMBL/GenBank/DDBJ whole genome shotgun (WGS) entry which is preliminary data.</text>
</comment>
<reference evidence="1 2" key="1">
    <citation type="submission" date="2013-12" db="EMBL/GenBank/DDBJ databases">
        <title>Annotated genome of Streptomyces scopuliridis.</title>
        <authorList>
            <person name="Olson J.B."/>
        </authorList>
    </citation>
    <scope>NUCLEOTIDE SEQUENCE [LARGE SCALE GENOMIC DNA]</scope>
    <source>
        <strain evidence="1 2">RB72</strain>
    </source>
</reference>
<dbReference type="Proteomes" id="UP000245992">
    <property type="component" value="Unassembled WGS sequence"/>
</dbReference>
<name>A0A2T7TET3_9ACTN</name>
<proteinExistence type="predicted"/>
<protein>
    <submittedName>
        <fullName evidence="1">Uncharacterized protein</fullName>
    </submittedName>
</protein>
<gene>
    <name evidence="1" type="ORF">Y717_14655</name>
</gene>
<organism evidence="1 2">
    <name type="scientific">Streptomyces scopuliridis RB72</name>
    <dbReference type="NCBI Taxonomy" id="1440053"/>
    <lineage>
        <taxon>Bacteria</taxon>
        <taxon>Bacillati</taxon>
        <taxon>Actinomycetota</taxon>
        <taxon>Actinomycetes</taxon>
        <taxon>Kitasatosporales</taxon>
        <taxon>Streptomycetaceae</taxon>
        <taxon>Streptomyces</taxon>
    </lineage>
</organism>
<accession>A0A2T7TET3</accession>